<dbReference type="InterPro" id="IPR052512">
    <property type="entry name" value="4CMD/NDH-1_regulator"/>
</dbReference>
<feature type="domain" description="Carboxymuconolactone decarboxylase-like" evidence="1">
    <location>
        <begin position="171"/>
        <end position="239"/>
    </location>
</feature>
<dbReference type="GO" id="GO:0051920">
    <property type="term" value="F:peroxiredoxin activity"/>
    <property type="evidence" value="ECO:0007669"/>
    <property type="project" value="InterPro"/>
</dbReference>
<dbReference type="InterPro" id="IPR029032">
    <property type="entry name" value="AhpD-like"/>
</dbReference>
<keyword evidence="3" id="KW-1185">Reference proteome</keyword>
<accession>A0A2W2DZH5</accession>
<dbReference type="OrthoDB" id="9802489at2"/>
<dbReference type="PANTHER" id="PTHR33570">
    <property type="entry name" value="4-CARBOXYMUCONOLACTONE DECARBOXYLASE FAMILY PROTEIN"/>
    <property type="match status" value="1"/>
</dbReference>
<feature type="domain" description="Carboxymuconolactone decarboxylase-like" evidence="1">
    <location>
        <begin position="27"/>
        <end position="96"/>
    </location>
</feature>
<dbReference type="Pfam" id="PF02627">
    <property type="entry name" value="CMD"/>
    <property type="match status" value="3"/>
</dbReference>
<dbReference type="AlphaFoldDB" id="A0A2W2DZH5"/>
<dbReference type="InterPro" id="IPR003779">
    <property type="entry name" value="CMD-like"/>
</dbReference>
<dbReference type="SUPFAM" id="SSF69118">
    <property type="entry name" value="AhpD-like"/>
    <property type="match status" value="2"/>
</dbReference>
<dbReference type="RefSeq" id="WP_111184666.1">
    <property type="nucleotide sequence ID" value="NZ_POUD01000324.1"/>
</dbReference>
<organism evidence="2 3">
    <name type="scientific">Nonomuraea aridisoli</name>
    <dbReference type="NCBI Taxonomy" id="2070368"/>
    <lineage>
        <taxon>Bacteria</taxon>
        <taxon>Bacillati</taxon>
        <taxon>Actinomycetota</taxon>
        <taxon>Actinomycetes</taxon>
        <taxon>Streptosporangiales</taxon>
        <taxon>Streptosporangiaceae</taxon>
        <taxon>Nonomuraea</taxon>
    </lineage>
</organism>
<reference evidence="2 3" key="1">
    <citation type="submission" date="2018-01" db="EMBL/GenBank/DDBJ databases">
        <title>Draft genome sequence of Nonomuraea sp. KC333.</title>
        <authorList>
            <person name="Sahin N."/>
            <person name="Saygin H."/>
            <person name="Ay H."/>
        </authorList>
    </citation>
    <scope>NUCLEOTIDE SEQUENCE [LARGE SCALE GENOMIC DNA]</scope>
    <source>
        <strain evidence="2 3">KC333</strain>
    </source>
</reference>
<evidence type="ECO:0000313" key="3">
    <source>
        <dbReference type="Proteomes" id="UP000249304"/>
    </source>
</evidence>
<dbReference type="PANTHER" id="PTHR33570:SF2">
    <property type="entry name" value="CARBOXYMUCONOLACTONE DECARBOXYLASE-LIKE DOMAIN-CONTAINING PROTEIN"/>
    <property type="match status" value="1"/>
</dbReference>
<feature type="domain" description="Carboxymuconolactone decarboxylase-like" evidence="1">
    <location>
        <begin position="302"/>
        <end position="385"/>
    </location>
</feature>
<evidence type="ECO:0000313" key="2">
    <source>
        <dbReference type="EMBL" id="PZG06580.1"/>
    </source>
</evidence>
<proteinExistence type="predicted"/>
<comment type="caution">
    <text evidence="2">The sequence shown here is derived from an EMBL/GenBank/DDBJ whole genome shotgun (WGS) entry which is preliminary data.</text>
</comment>
<dbReference type="Gene3D" id="1.20.1290.10">
    <property type="entry name" value="AhpD-like"/>
    <property type="match status" value="2"/>
</dbReference>
<dbReference type="EMBL" id="POUD01000324">
    <property type="protein sequence ID" value="PZG06580.1"/>
    <property type="molecule type" value="Genomic_DNA"/>
</dbReference>
<name>A0A2W2DZH5_9ACTN</name>
<evidence type="ECO:0000259" key="1">
    <source>
        <dbReference type="Pfam" id="PF02627"/>
    </source>
</evidence>
<sequence>MTKKNIARVAADELRQQYDSLVNTYTATPALSMMDRELATVAALAAIGDKGSSQLPAHMHAALAAGATRQMIVEGLATISQASGTPTAVNAIAVAAKVFAERDEKNLGSDAERVWVEGDAPGGDVQERWERSQGTIAEVYPAGPTDETYTAVNNLAPHFWRDVVSVFYNDLFLHPGTSIKYRELFIMSTYAAVNSTPLQIIWHTNGALNTGWTRQEVAEIFTHLALNIGITNAMTALRYGKHVFDQRDERGTAKDHEPLTVDAARGEPGSSYQKGAAFLGALNPERLPMGEGWDLAEQYAPGLHRLAVDYLYGELFNREELDDKVKHLAVISAIATQGGVSEQLAFHIEAALNAGVTRREIVEAVRLMSAVGGFGKATDALAVAEKVFDRRGAADQTN</sequence>
<dbReference type="Proteomes" id="UP000249304">
    <property type="component" value="Unassembled WGS sequence"/>
</dbReference>
<gene>
    <name evidence="2" type="ORF">C1J01_42180</name>
</gene>
<protein>
    <recommendedName>
        <fullName evidence="1">Carboxymuconolactone decarboxylase-like domain-containing protein</fullName>
    </recommendedName>
</protein>